<evidence type="ECO:0000313" key="3">
    <source>
        <dbReference type="Proteomes" id="UP001066276"/>
    </source>
</evidence>
<dbReference type="AlphaFoldDB" id="A0AAV7UZT0"/>
<keyword evidence="3" id="KW-1185">Reference proteome</keyword>
<dbReference type="EMBL" id="JANPWB010000004">
    <property type="protein sequence ID" value="KAJ1194031.1"/>
    <property type="molecule type" value="Genomic_DNA"/>
</dbReference>
<proteinExistence type="predicted"/>
<sequence>MVKCLVRVGGYDGDVFEDDLELDYDKDELEEVDIVERMSCTKVPGGQSLMTCVGVVVQAVGVEAKSHKESALSKGKYVQDQGTGTEGIAMESDKEKDGVGEKLQE</sequence>
<reference evidence="2" key="1">
    <citation type="journal article" date="2022" name="bioRxiv">
        <title>Sequencing and chromosome-scale assembly of the giantPleurodeles waltlgenome.</title>
        <authorList>
            <person name="Brown T."/>
            <person name="Elewa A."/>
            <person name="Iarovenko S."/>
            <person name="Subramanian E."/>
            <person name="Araus A.J."/>
            <person name="Petzold A."/>
            <person name="Susuki M."/>
            <person name="Suzuki K.-i.T."/>
            <person name="Hayashi T."/>
            <person name="Toyoda A."/>
            <person name="Oliveira C."/>
            <person name="Osipova E."/>
            <person name="Leigh N.D."/>
            <person name="Simon A."/>
            <person name="Yun M.H."/>
        </authorList>
    </citation>
    <scope>NUCLEOTIDE SEQUENCE</scope>
    <source>
        <strain evidence="2">20211129_DDA</strain>
        <tissue evidence="2">Liver</tissue>
    </source>
</reference>
<evidence type="ECO:0000256" key="1">
    <source>
        <dbReference type="SAM" id="MobiDB-lite"/>
    </source>
</evidence>
<accession>A0AAV7UZT0</accession>
<name>A0AAV7UZT0_PLEWA</name>
<dbReference type="Proteomes" id="UP001066276">
    <property type="component" value="Chromosome 2_2"/>
</dbReference>
<gene>
    <name evidence="2" type="ORF">NDU88_003326</name>
</gene>
<evidence type="ECO:0000313" key="2">
    <source>
        <dbReference type="EMBL" id="KAJ1194031.1"/>
    </source>
</evidence>
<feature type="compositionally biased region" description="Basic and acidic residues" evidence="1">
    <location>
        <begin position="91"/>
        <end position="105"/>
    </location>
</feature>
<feature type="region of interest" description="Disordered" evidence="1">
    <location>
        <begin position="73"/>
        <end position="105"/>
    </location>
</feature>
<organism evidence="2 3">
    <name type="scientific">Pleurodeles waltl</name>
    <name type="common">Iberian ribbed newt</name>
    <dbReference type="NCBI Taxonomy" id="8319"/>
    <lineage>
        <taxon>Eukaryota</taxon>
        <taxon>Metazoa</taxon>
        <taxon>Chordata</taxon>
        <taxon>Craniata</taxon>
        <taxon>Vertebrata</taxon>
        <taxon>Euteleostomi</taxon>
        <taxon>Amphibia</taxon>
        <taxon>Batrachia</taxon>
        <taxon>Caudata</taxon>
        <taxon>Salamandroidea</taxon>
        <taxon>Salamandridae</taxon>
        <taxon>Pleurodelinae</taxon>
        <taxon>Pleurodeles</taxon>
    </lineage>
</organism>
<comment type="caution">
    <text evidence="2">The sequence shown here is derived from an EMBL/GenBank/DDBJ whole genome shotgun (WGS) entry which is preliminary data.</text>
</comment>
<protein>
    <submittedName>
        <fullName evidence="2">Uncharacterized protein</fullName>
    </submittedName>
</protein>